<dbReference type="EMBL" id="CP081297">
    <property type="protein sequence ID" value="QZD86677.1"/>
    <property type="molecule type" value="Genomic_DNA"/>
</dbReference>
<organism evidence="1 2">
    <name type="scientific">Qipengyuania psychrotolerans</name>
    <dbReference type="NCBI Taxonomy" id="2867238"/>
    <lineage>
        <taxon>Bacteria</taxon>
        <taxon>Pseudomonadati</taxon>
        <taxon>Pseudomonadota</taxon>
        <taxon>Alphaproteobacteria</taxon>
        <taxon>Sphingomonadales</taxon>
        <taxon>Erythrobacteraceae</taxon>
        <taxon>Qipengyuania</taxon>
    </lineage>
</organism>
<accession>A0ABX8ZGM2</accession>
<protein>
    <submittedName>
        <fullName evidence="1">DUF2321 domain-containing protein</fullName>
    </submittedName>
</protein>
<dbReference type="Proteomes" id="UP000824280">
    <property type="component" value="Chromosome"/>
</dbReference>
<proteinExistence type="predicted"/>
<dbReference type="RefSeq" id="WP_221422220.1">
    <property type="nucleotide sequence ID" value="NZ_CP081297.1"/>
</dbReference>
<sequence length="172" mass="19027">MDRYRDLYEDSEWTDIQQVCLNGHLITEYAVSQPSTKRKHCPDCGEVTLMACPKCNTDLRGHRHIPGVVVLATVSVGKICPDCGSPYPWAEAARAAAREWVGSLSALTEASKEELGRLLVDIFSDTPRTRLACHRLKKFLSEMPADEAQPFVETLLDAAGPSASEQLRNLRG</sequence>
<keyword evidence="2" id="KW-1185">Reference proteome</keyword>
<dbReference type="InterPro" id="IPR016891">
    <property type="entry name" value="DUF2321"/>
</dbReference>
<gene>
    <name evidence="1" type="ORF">K3166_10720</name>
</gene>
<name>A0ABX8ZGM2_9SPHN</name>
<dbReference type="Pfam" id="PF10083">
    <property type="entry name" value="DUF2321"/>
    <property type="match status" value="1"/>
</dbReference>
<reference evidence="1 2" key="1">
    <citation type="submission" date="2021-08" db="EMBL/GenBank/DDBJ databases">
        <title>Comparative Genomics Analysis of the Genus Qipengyuania Reveals Extensive Genetic Diversity and Metabolic Versatility, Including the Description of Fifteen Novel Species.</title>
        <authorList>
            <person name="Liu Y."/>
        </authorList>
    </citation>
    <scope>NUCLEOTIDE SEQUENCE [LARGE SCALE GENOMIC DNA]</scope>
    <source>
        <strain evidence="1 2">1XM2-8</strain>
    </source>
</reference>
<evidence type="ECO:0000313" key="2">
    <source>
        <dbReference type="Proteomes" id="UP000824280"/>
    </source>
</evidence>
<evidence type="ECO:0000313" key="1">
    <source>
        <dbReference type="EMBL" id="QZD86677.1"/>
    </source>
</evidence>